<dbReference type="InterPro" id="IPR029044">
    <property type="entry name" value="Nucleotide-diphossugar_trans"/>
</dbReference>
<dbReference type="AlphaFoldDB" id="A0A512H7V2"/>
<protein>
    <recommendedName>
        <fullName evidence="1">Glycosyltransferase 2-like domain-containing protein</fullName>
    </recommendedName>
</protein>
<feature type="domain" description="Glycosyltransferase 2-like" evidence="1">
    <location>
        <begin position="5"/>
        <end position="111"/>
    </location>
</feature>
<evidence type="ECO:0000313" key="2">
    <source>
        <dbReference type="EMBL" id="GEO81532.1"/>
    </source>
</evidence>
<dbReference type="EMBL" id="BJZO01000039">
    <property type="protein sequence ID" value="GEO81532.1"/>
    <property type="molecule type" value="Genomic_DNA"/>
</dbReference>
<dbReference type="RefSeq" id="WP_147163566.1">
    <property type="nucleotide sequence ID" value="NZ_BJZO01000039.1"/>
</dbReference>
<reference evidence="2 3" key="1">
    <citation type="submission" date="2019-07" db="EMBL/GenBank/DDBJ databases">
        <title>Whole genome shotgun sequence of Rhodospirillum oryzae NBRC 107573.</title>
        <authorList>
            <person name="Hosoyama A."/>
            <person name="Uohara A."/>
            <person name="Ohji S."/>
            <person name="Ichikawa N."/>
        </authorList>
    </citation>
    <scope>NUCLEOTIDE SEQUENCE [LARGE SCALE GENOMIC DNA]</scope>
    <source>
        <strain evidence="2 3">NBRC 107573</strain>
    </source>
</reference>
<comment type="caution">
    <text evidence="2">The sequence shown here is derived from an EMBL/GenBank/DDBJ whole genome shotgun (WGS) entry which is preliminary data.</text>
</comment>
<dbReference type="InterPro" id="IPR001173">
    <property type="entry name" value="Glyco_trans_2-like"/>
</dbReference>
<dbReference type="Proteomes" id="UP000321567">
    <property type="component" value="Unassembled WGS sequence"/>
</dbReference>
<gene>
    <name evidence="2" type="ORF">ROR02_16630</name>
</gene>
<organism evidence="2 3">
    <name type="scientific">Pararhodospirillum oryzae</name>
    <dbReference type="NCBI Taxonomy" id="478448"/>
    <lineage>
        <taxon>Bacteria</taxon>
        <taxon>Pseudomonadati</taxon>
        <taxon>Pseudomonadota</taxon>
        <taxon>Alphaproteobacteria</taxon>
        <taxon>Rhodospirillales</taxon>
        <taxon>Rhodospirillaceae</taxon>
        <taxon>Pararhodospirillum</taxon>
    </lineage>
</organism>
<dbReference type="Gene3D" id="3.90.550.10">
    <property type="entry name" value="Spore Coat Polysaccharide Biosynthesis Protein SpsA, Chain A"/>
    <property type="match status" value="1"/>
</dbReference>
<dbReference type="CDD" id="cd00761">
    <property type="entry name" value="Glyco_tranf_GTA_type"/>
    <property type="match status" value="1"/>
</dbReference>
<dbReference type="Pfam" id="PF00535">
    <property type="entry name" value="Glycos_transf_2"/>
    <property type="match status" value="1"/>
</dbReference>
<proteinExistence type="predicted"/>
<keyword evidence="3" id="KW-1185">Reference proteome</keyword>
<name>A0A512H7V2_9PROT</name>
<evidence type="ECO:0000313" key="3">
    <source>
        <dbReference type="Proteomes" id="UP000321567"/>
    </source>
</evidence>
<evidence type="ECO:0000259" key="1">
    <source>
        <dbReference type="Pfam" id="PF00535"/>
    </source>
</evidence>
<dbReference type="OrthoDB" id="6383742at2"/>
<sequence>MPLFSIIVVDYDGSVPRERARRGLASLAAQRFRDFEVIVLHDGPRTHGSCADDLAGLDLPLVRSTQTTTRIGDWGHSLRDAGLQLAQGEYIVHFNADNILYPEALARLAEERTRPVEEWVQVHDPGLGTTRPLAVDDPEIFLFPIIMRGMALVAGRLIRFPARENDLGLVLSGLPPVCHRIDCMQVVARRTLWQRIGGWYDKSADSDWKIYERLLAEAAPRYVNAILGEHW</sequence>
<dbReference type="SUPFAM" id="SSF53448">
    <property type="entry name" value="Nucleotide-diphospho-sugar transferases"/>
    <property type="match status" value="1"/>
</dbReference>
<accession>A0A512H7V2</accession>